<comment type="caution">
    <text evidence="2">The sequence shown here is derived from an EMBL/GenBank/DDBJ whole genome shotgun (WGS) entry which is preliminary data.</text>
</comment>
<evidence type="ECO:0000256" key="1">
    <source>
        <dbReference type="SAM" id="SignalP"/>
    </source>
</evidence>
<feature type="signal peptide" evidence="1">
    <location>
        <begin position="1"/>
        <end position="23"/>
    </location>
</feature>
<protein>
    <submittedName>
        <fullName evidence="2">Uncharacterized protein</fullName>
    </submittedName>
</protein>
<keyword evidence="1" id="KW-0732">Signal</keyword>
<dbReference type="Proteomes" id="UP000178951">
    <property type="component" value="Unassembled WGS sequence"/>
</dbReference>
<accession>A0A1F4TJ92</accession>
<name>A0A1F4TJ92_UNCSA</name>
<gene>
    <name evidence="2" type="ORF">A2311_03010</name>
</gene>
<evidence type="ECO:0000313" key="2">
    <source>
        <dbReference type="EMBL" id="OGC32766.1"/>
    </source>
</evidence>
<sequence>MLKKFGGLLLVVCFLLIGIAAYAEVPATTNLTASSSGTKLQSNIGGLAFGFIKVGSAEVATLAWRPNFKFGPWGLGADVNLALGSNKPAQYESLVLRYVEYDDGKKGLRYGILDNITYGKGLIMKGYSTRKASTVMDVNEQLALKGYVDMETYRLGAMGTRSNIYAARVEELVNPMLVVGEYYIVDTTGRRIVQPDGTTRQFAPVSAIGVDATVPMALNFEGYAEAGQLMNYGNGYAAGLSWAYDLMVANASFLAEYRVLDKGFVPGYFNADYENNPVDLSSAEASGQAKNGYLAQIKVNALGLAGVSLVYESYVNSNATLSGDLFAKLSDQLIVSGYYRQPNFVDYRSVSLENGAVLGADVTYKLNPFTSLITHYKRAYNPATGQVESSQYAELGLNF</sequence>
<organism evidence="2 3">
    <name type="scientific">candidate division WOR-1 bacterium RIFOXYB2_FULL_48_7</name>
    <dbReference type="NCBI Taxonomy" id="1802583"/>
    <lineage>
        <taxon>Bacteria</taxon>
        <taxon>Bacillati</taxon>
        <taxon>Saganbacteria</taxon>
    </lineage>
</organism>
<dbReference type="EMBL" id="MEUF01000073">
    <property type="protein sequence ID" value="OGC32766.1"/>
    <property type="molecule type" value="Genomic_DNA"/>
</dbReference>
<evidence type="ECO:0000313" key="3">
    <source>
        <dbReference type="Proteomes" id="UP000178951"/>
    </source>
</evidence>
<dbReference type="AlphaFoldDB" id="A0A1F4TJ92"/>
<reference evidence="2 3" key="1">
    <citation type="journal article" date="2016" name="Nat. Commun.">
        <title>Thousands of microbial genomes shed light on interconnected biogeochemical processes in an aquifer system.</title>
        <authorList>
            <person name="Anantharaman K."/>
            <person name="Brown C.T."/>
            <person name="Hug L.A."/>
            <person name="Sharon I."/>
            <person name="Castelle C.J."/>
            <person name="Probst A.J."/>
            <person name="Thomas B.C."/>
            <person name="Singh A."/>
            <person name="Wilkins M.J."/>
            <person name="Karaoz U."/>
            <person name="Brodie E.L."/>
            <person name="Williams K.H."/>
            <person name="Hubbard S.S."/>
            <person name="Banfield J.F."/>
        </authorList>
    </citation>
    <scope>NUCLEOTIDE SEQUENCE [LARGE SCALE GENOMIC DNA]</scope>
</reference>
<feature type="chain" id="PRO_5009514598" evidence="1">
    <location>
        <begin position="24"/>
        <end position="399"/>
    </location>
</feature>
<proteinExistence type="predicted"/>